<proteinExistence type="predicted"/>
<dbReference type="PANTHER" id="PTHR33222">
    <property type="match status" value="1"/>
</dbReference>
<dbReference type="EnsemblPlants" id="EMT13738">
    <property type="protein sequence ID" value="EMT13738"/>
    <property type="gene ID" value="F775_08002"/>
</dbReference>
<keyword evidence="3" id="KW-0812">Transmembrane</keyword>
<feature type="transmembrane region" description="Helical" evidence="3">
    <location>
        <begin position="185"/>
        <end position="206"/>
    </location>
</feature>
<comment type="subcellular location">
    <subcellularLocation>
        <location evidence="1">Membrane</location>
        <topology evidence="1">Multi-pass membrane protein</topology>
    </subcellularLocation>
</comment>
<dbReference type="PANTHER" id="PTHR33222:SF34">
    <property type="entry name" value="OS09G0465800 PROTEIN"/>
    <property type="match status" value="1"/>
</dbReference>
<feature type="transmembrane region" description="Helical" evidence="3">
    <location>
        <begin position="212"/>
        <end position="232"/>
    </location>
</feature>
<feature type="region of interest" description="Disordered" evidence="2">
    <location>
        <begin position="1"/>
        <end position="29"/>
    </location>
</feature>
<name>R7W3D3_AEGTA</name>
<dbReference type="InterPro" id="IPR033344">
    <property type="entry name" value="CURT1"/>
</dbReference>
<dbReference type="InterPro" id="IPR025564">
    <property type="entry name" value="CAAD_dom"/>
</dbReference>
<evidence type="ECO:0000256" key="3">
    <source>
        <dbReference type="SAM" id="Phobius"/>
    </source>
</evidence>
<sequence>MAPSASHAGAALVRLPPRPAPSSLPQQGFGRAGASLLAVRATKDSDGFRPLVSEKPEWPAPPPAKREGLDGFGREASNGEEDGQAQGELAPWSVLNQLGVEGSASTRLGNFQPLICTAICAILRPVWWCKYLPELRDGADMEAVERMGGLAEEVVRVAHMRLSKEKLSVEMHIFLKLDSDSSYTALVYGSSAIVAIWISSIVVSALESVPVVPQVMEVVGLGFTVWFTSRYLIFKENRDELITRIGSIKRQAFLQIVVASGLVIPNPVI</sequence>
<dbReference type="GO" id="GO:0009535">
    <property type="term" value="C:chloroplast thylakoid membrane"/>
    <property type="evidence" value="ECO:0007669"/>
    <property type="project" value="TreeGrafter"/>
</dbReference>
<feature type="domain" description="Cyanobacterial aminoacyl-tRNA synthetase CAAD" evidence="4">
    <location>
        <begin position="180"/>
        <end position="252"/>
    </location>
</feature>
<dbReference type="ExpressionAtlas" id="R7W3D3">
    <property type="expression patterns" value="baseline"/>
</dbReference>
<evidence type="ECO:0000256" key="1">
    <source>
        <dbReference type="ARBA" id="ARBA00004141"/>
    </source>
</evidence>
<evidence type="ECO:0000259" key="4">
    <source>
        <dbReference type="Pfam" id="PF14159"/>
    </source>
</evidence>
<keyword evidence="3" id="KW-1133">Transmembrane helix</keyword>
<evidence type="ECO:0000256" key="2">
    <source>
        <dbReference type="SAM" id="MobiDB-lite"/>
    </source>
</evidence>
<feature type="compositionally biased region" description="Basic and acidic residues" evidence="2">
    <location>
        <begin position="64"/>
        <end position="73"/>
    </location>
</feature>
<feature type="region of interest" description="Disordered" evidence="2">
    <location>
        <begin position="47"/>
        <end position="85"/>
    </location>
</feature>
<dbReference type="Pfam" id="PF14159">
    <property type="entry name" value="CAAD"/>
    <property type="match status" value="1"/>
</dbReference>
<feature type="compositionally biased region" description="Basic and acidic residues" evidence="2">
    <location>
        <begin position="47"/>
        <end position="57"/>
    </location>
</feature>
<organism evidence="5">
    <name type="scientific">Aegilops tauschii</name>
    <name type="common">Tausch's goatgrass</name>
    <name type="synonym">Aegilops squarrosa</name>
    <dbReference type="NCBI Taxonomy" id="37682"/>
    <lineage>
        <taxon>Eukaryota</taxon>
        <taxon>Viridiplantae</taxon>
        <taxon>Streptophyta</taxon>
        <taxon>Embryophyta</taxon>
        <taxon>Tracheophyta</taxon>
        <taxon>Spermatophyta</taxon>
        <taxon>Magnoliopsida</taxon>
        <taxon>Liliopsida</taxon>
        <taxon>Poales</taxon>
        <taxon>Poaceae</taxon>
        <taxon>BOP clade</taxon>
        <taxon>Pooideae</taxon>
        <taxon>Triticodae</taxon>
        <taxon>Triticeae</taxon>
        <taxon>Triticinae</taxon>
        <taxon>Aegilops</taxon>
    </lineage>
</organism>
<protein>
    <recommendedName>
        <fullName evidence="4">Cyanobacterial aminoacyl-tRNA synthetase CAAD domain-containing protein</fullName>
    </recommendedName>
</protein>
<reference evidence="5" key="1">
    <citation type="submission" date="2015-06" db="UniProtKB">
        <authorList>
            <consortium name="EnsemblPlants"/>
        </authorList>
    </citation>
    <scope>IDENTIFICATION</scope>
</reference>
<dbReference type="AlphaFoldDB" id="R7W3D3"/>
<accession>R7W3D3</accession>
<evidence type="ECO:0000313" key="5">
    <source>
        <dbReference type="EnsemblPlants" id="EMT13738"/>
    </source>
</evidence>
<keyword evidence="3" id="KW-0472">Membrane</keyword>